<proteinExistence type="predicted"/>
<keyword evidence="1" id="KW-1133">Transmembrane helix</keyword>
<dbReference type="OrthoDB" id="81924at2157"/>
<feature type="transmembrane region" description="Helical" evidence="1">
    <location>
        <begin position="53"/>
        <end position="72"/>
    </location>
</feature>
<protein>
    <recommendedName>
        <fullName evidence="2">DUF7577 domain-containing protein</fullName>
    </recommendedName>
</protein>
<evidence type="ECO:0000313" key="4">
    <source>
        <dbReference type="Proteomes" id="UP000249782"/>
    </source>
</evidence>
<keyword evidence="4" id="KW-1185">Reference proteome</keyword>
<evidence type="ECO:0000256" key="1">
    <source>
        <dbReference type="SAM" id="Phobius"/>
    </source>
</evidence>
<reference evidence="3 4" key="1">
    <citation type="submission" date="2018-06" db="EMBL/GenBank/DDBJ databases">
        <title>Draft genome sequence of hyperthermophilic methanogen Methanothermobacter tenebrarum sp. MCM-B 1447.</title>
        <authorList>
            <person name="Pore S.D."/>
            <person name="Dagar S."/>
            <person name="Dhakephalkar P.K."/>
        </authorList>
    </citation>
    <scope>NUCLEOTIDE SEQUENCE [LARGE SCALE GENOMIC DNA]</scope>
    <source>
        <strain evidence="3 4">MCM B 1447</strain>
    </source>
</reference>
<feature type="domain" description="DUF7577" evidence="2">
    <location>
        <begin position="2"/>
        <end position="26"/>
    </location>
</feature>
<dbReference type="AlphaFoldDB" id="A0A328PE19"/>
<evidence type="ECO:0000313" key="3">
    <source>
        <dbReference type="EMBL" id="RAO79633.1"/>
    </source>
</evidence>
<dbReference type="Proteomes" id="UP000249782">
    <property type="component" value="Unassembled WGS sequence"/>
</dbReference>
<sequence>MVYCPYCGEKNKDNATFCKKCGKRLPEIENKPTSHHLPGESIHPMGETVKSSFEWDVAIIAALIFLISYKILGIISPPIAPWLAAAFSILYLLSATKKKASIPLLIIITLLIAVNIKAFIGL</sequence>
<organism evidence="3 4">
    <name type="scientific">Methanothermobacter tenebrarum</name>
    <dbReference type="NCBI Taxonomy" id="680118"/>
    <lineage>
        <taxon>Archaea</taxon>
        <taxon>Methanobacteriati</taxon>
        <taxon>Methanobacteriota</taxon>
        <taxon>Methanomada group</taxon>
        <taxon>Methanobacteria</taxon>
        <taxon>Methanobacteriales</taxon>
        <taxon>Methanobacteriaceae</taxon>
        <taxon>Methanothermobacter</taxon>
    </lineage>
</organism>
<dbReference type="EMBL" id="QLOE01000002">
    <property type="protein sequence ID" value="RAO79633.1"/>
    <property type="molecule type" value="Genomic_DNA"/>
</dbReference>
<comment type="caution">
    <text evidence="3">The sequence shown here is derived from an EMBL/GenBank/DDBJ whole genome shotgun (WGS) entry which is preliminary data.</text>
</comment>
<gene>
    <name evidence="3" type="ORF">DPC56_02380</name>
</gene>
<evidence type="ECO:0000259" key="2">
    <source>
        <dbReference type="Pfam" id="PF24463"/>
    </source>
</evidence>
<dbReference type="RefSeq" id="WP_112093463.1">
    <property type="nucleotide sequence ID" value="NZ_QLOE01000002.1"/>
</dbReference>
<keyword evidence="1" id="KW-0472">Membrane</keyword>
<dbReference type="Pfam" id="PF24463">
    <property type="entry name" value="DUF7577"/>
    <property type="match status" value="1"/>
</dbReference>
<accession>A0A328PE19</accession>
<feature type="transmembrane region" description="Helical" evidence="1">
    <location>
        <begin position="102"/>
        <end position="120"/>
    </location>
</feature>
<keyword evidence="1" id="KW-0812">Transmembrane</keyword>
<dbReference type="InterPro" id="IPR055999">
    <property type="entry name" value="DUF7577"/>
</dbReference>
<name>A0A328PE19_9EURY</name>